<keyword evidence="2" id="KW-1185">Reference proteome</keyword>
<reference evidence="1 2" key="1">
    <citation type="submission" date="2020-05" db="EMBL/GenBank/DDBJ databases">
        <authorList>
            <person name="Petersen J."/>
            <person name="Sayavedra L."/>
        </authorList>
    </citation>
    <scope>NUCLEOTIDE SEQUENCE [LARGE SCALE GENOMIC DNA]</scope>
    <source>
        <strain evidence="1">B thermophilus SOXS</strain>
    </source>
</reference>
<evidence type="ECO:0000313" key="2">
    <source>
        <dbReference type="Proteomes" id="UP000643672"/>
    </source>
</evidence>
<dbReference type="AlphaFoldDB" id="A0A8H8XCI7"/>
<gene>
    <name evidence="1" type="ORF">THERMOS_622</name>
</gene>
<dbReference type="Proteomes" id="UP000643672">
    <property type="component" value="Unassembled WGS sequence"/>
</dbReference>
<sequence length="51" mass="6010">MIINTILFILFFEKGIGCFVILPKTRHNTNWIFVSGFGYFVQRQVVEIVYP</sequence>
<dbReference type="EMBL" id="CAESAQ020000034">
    <property type="protein sequence ID" value="CAB5497086.1"/>
    <property type="molecule type" value="Genomic_DNA"/>
</dbReference>
<accession>A0A8H8XCI7</accession>
<evidence type="ECO:0000313" key="1">
    <source>
        <dbReference type="EMBL" id="CAB5497086.1"/>
    </source>
</evidence>
<organism evidence="1 2">
    <name type="scientific">Bathymodiolus thermophilus thioautotrophic gill symbiont</name>
    <dbReference type="NCBI Taxonomy" id="2360"/>
    <lineage>
        <taxon>Bacteria</taxon>
        <taxon>Pseudomonadati</taxon>
        <taxon>Pseudomonadota</taxon>
        <taxon>Gammaproteobacteria</taxon>
        <taxon>sulfur-oxidizing symbionts</taxon>
    </lineage>
</organism>
<protein>
    <submittedName>
        <fullName evidence="1">Uncharacterized protein</fullName>
    </submittedName>
</protein>
<proteinExistence type="predicted"/>
<comment type="caution">
    <text evidence="1">The sequence shown here is derived from an EMBL/GenBank/DDBJ whole genome shotgun (WGS) entry which is preliminary data.</text>
</comment>
<name>A0A8H8XCI7_9GAMM</name>